<feature type="transmembrane region" description="Helical" evidence="1">
    <location>
        <begin position="59"/>
        <end position="83"/>
    </location>
</feature>
<accession>A0A6J6I495</accession>
<protein>
    <submittedName>
        <fullName evidence="2">Unannotated protein</fullName>
    </submittedName>
</protein>
<organism evidence="2">
    <name type="scientific">freshwater metagenome</name>
    <dbReference type="NCBI Taxonomy" id="449393"/>
    <lineage>
        <taxon>unclassified sequences</taxon>
        <taxon>metagenomes</taxon>
        <taxon>ecological metagenomes</taxon>
    </lineage>
</organism>
<gene>
    <name evidence="2" type="ORF">UFOPK1856_00666</name>
</gene>
<name>A0A6J6I495_9ZZZZ</name>
<sequence>MGWPILGLMLGPILGENLKWRNHPERKRAYTLASWLWVAMFFTRIAVQYPIYRSGNVNLLGTVNLAMGYPLFIATAYGSWMVLKNAPKLPTEQ</sequence>
<dbReference type="AlphaFoldDB" id="A0A6J6I495"/>
<keyword evidence="1" id="KW-0812">Transmembrane</keyword>
<feature type="transmembrane region" description="Helical" evidence="1">
    <location>
        <begin position="29"/>
        <end position="47"/>
    </location>
</feature>
<evidence type="ECO:0000256" key="1">
    <source>
        <dbReference type="SAM" id="Phobius"/>
    </source>
</evidence>
<dbReference type="InterPro" id="IPR016566">
    <property type="entry name" value="UCP010219"/>
</dbReference>
<dbReference type="Pfam" id="PF11361">
    <property type="entry name" value="DUF3159"/>
    <property type="match status" value="1"/>
</dbReference>
<dbReference type="EMBL" id="CAEZUV010000087">
    <property type="protein sequence ID" value="CAB4615538.1"/>
    <property type="molecule type" value="Genomic_DNA"/>
</dbReference>
<keyword evidence="1" id="KW-1133">Transmembrane helix</keyword>
<keyword evidence="1" id="KW-0472">Membrane</keyword>
<evidence type="ECO:0000313" key="2">
    <source>
        <dbReference type="EMBL" id="CAB4615538.1"/>
    </source>
</evidence>
<proteinExistence type="predicted"/>
<reference evidence="2" key="1">
    <citation type="submission" date="2020-05" db="EMBL/GenBank/DDBJ databases">
        <authorList>
            <person name="Chiriac C."/>
            <person name="Salcher M."/>
            <person name="Ghai R."/>
            <person name="Kavagutti S V."/>
        </authorList>
    </citation>
    <scope>NUCLEOTIDE SEQUENCE</scope>
</reference>